<sequence length="191" mass="20967">MEYVAVESGVRILDVVEDGPRAVSSGKRLYAAVVRKLSILPRQPCFSFTAFEIQLTNHITTQVKVNIIKATWCYMFCAAGVRMSLVWFPEPPDGTVPPLTAHGRAQRVCIHVHVEVSRKLSHGAICAQTLLSERGLRLPLQDSSFLTTSETPPTVSLVIPLIGLEHPDSILTETDLQYPSLCSLNEGLSSL</sequence>
<dbReference type="EMBL" id="JAAMOB010000025">
    <property type="protein sequence ID" value="KAF4095297.1"/>
    <property type="molecule type" value="Genomic_DNA"/>
</dbReference>
<gene>
    <name evidence="1" type="ORF">G5714_024375</name>
</gene>
<dbReference type="AlphaFoldDB" id="A0A7J6BJI9"/>
<organism evidence="1 2">
    <name type="scientific">Onychostoma macrolepis</name>
    <dbReference type="NCBI Taxonomy" id="369639"/>
    <lineage>
        <taxon>Eukaryota</taxon>
        <taxon>Metazoa</taxon>
        <taxon>Chordata</taxon>
        <taxon>Craniata</taxon>
        <taxon>Vertebrata</taxon>
        <taxon>Euteleostomi</taxon>
        <taxon>Actinopterygii</taxon>
        <taxon>Neopterygii</taxon>
        <taxon>Teleostei</taxon>
        <taxon>Ostariophysi</taxon>
        <taxon>Cypriniformes</taxon>
        <taxon>Cyprinidae</taxon>
        <taxon>Acrossocheilinae</taxon>
        <taxon>Onychostoma</taxon>
    </lineage>
</organism>
<keyword evidence="2" id="KW-1185">Reference proteome</keyword>
<name>A0A7J6BJI9_9TELE</name>
<accession>A0A7J6BJI9</accession>
<protein>
    <submittedName>
        <fullName evidence="1">Uncharacterized protein</fullName>
    </submittedName>
</protein>
<dbReference type="Proteomes" id="UP000579812">
    <property type="component" value="Unassembled WGS sequence"/>
</dbReference>
<proteinExistence type="predicted"/>
<comment type="caution">
    <text evidence="1">The sequence shown here is derived from an EMBL/GenBank/DDBJ whole genome shotgun (WGS) entry which is preliminary data.</text>
</comment>
<reference evidence="1 2" key="1">
    <citation type="submission" date="2020-04" db="EMBL/GenBank/DDBJ databases">
        <title>Chromosome-level genome assembly of a cyprinid fish Onychostoma macrolepis by integration of Nanopore Sequencing, Bionano and Hi-C technology.</title>
        <authorList>
            <person name="Wang D."/>
        </authorList>
    </citation>
    <scope>NUCLEOTIDE SEQUENCE [LARGE SCALE GENOMIC DNA]</scope>
    <source>
        <strain evidence="1">SWU-2019</strain>
        <tissue evidence="1">Muscle</tissue>
    </source>
</reference>
<evidence type="ECO:0000313" key="2">
    <source>
        <dbReference type="Proteomes" id="UP000579812"/>
    </source>
</evidence>
<evidence type="ECO:0000313" key="1">
    <source>
        <dbReference type="EMBL" id="KAF4095297.1"/>
    </source>
</evidence>